<dbReference type="InterPro" id="IPR009053">
    <property type="entry name" value="Prefoldin"/>
</dbReference>
<sequence>MSSSSSSAQQPGVDVGDLSPQQLLDVRSQLQSELQHLTASYGQLRAAQLKFKGCLDALAALGPSAEGKETLVPLSASLYVPGRLRSTHTVIVDVGTGYFVEKDVESAATMYDGKVAALEANLQELQATILRKEDNLRVVRDVLTVKAQQQRMQLPQESGAGAAGA</sequence>
<gene>
    <name evidence="4" type="ORF">FA09DRAFT_306254</name>
</gene>
<evidence type="ECO:0000256" key="3">
    <source>
        <dbReference type="SAM" id="Coils"/>
    </source>
</evidence>
<dbReference type="SUPFAM" id="SSF46579">
    <property type="entry name" value="Prefoldin"/>
    <property type="match status" value="1"/>
</dbReference>
<dbReference type="GO" id="GO:0006457">
    <property type="term" value="P:protein folding"/>
    <property type="evidence" value="ECO:0007669"/>
    <property type="project" value="InterPro"/>
</dbReference>
<dbReference type="NCBIfam" id="TIGR00293">
    <property type="entry name" value="prefoldin subunit alpha"/>
    <property type="match status" value="1"/>
</dbReference>
<dbReference type="Pfam" id="PF02996">
    <property type="entry name" value="Prefoldin"/>
    <property type="match status" value="1"/>
</dbReference>
<dbReference type="CDD" id="cd23157">
    <property type="entry name" value="Prefoldin_5"/>
    <property type="match status" value="1"/>
</dbReference>
<dbReference type="OrthoDB" id="10267474at2759"/>
<dbReference type="AlphaFoldDB" id="A0A316ZGK3"/>
<keyword evidence="2" id="KW-0143">Chaperone</keyword>
<keyword evidence="3" id="KW-0175">Coiled coil</keyword>
<dbReference type="EMBL" id="KZ819288">
    <property type="protein sequence ID" value="PWN99445.1"/>
    <property type="molecule type" value="Genomic_DNA"/>
</dbReference>
<dbReference type="Proteomes" id="UP000245946">
    <property type="component" value="Unassembled WGS sequence"/>
</dbReference>
<keyword evidence="5" id="KW-1185">Reference proteome</keyword>
<dbReference type="GO" id="GO:0051082">
    <property type="term" value="F:unfolded protein binding"/>
    <property type="evidence" value="ECO:0007669"/>
    <property type="project" value="InterPro"/>
</dbReference>
<name>A0A316ZGK3_9BASI</name>
<dbReference type="Gene3D" id="1.10.287.370">
    <property type="match status" value="1"/>
</dbReference>
<dbReference type="InterPro" id="IPR011599">
    <property type="entry name" value="PFD_alpha_archaea"/>
</dbReference>
<evidence type="ECO:0000313" key="5">
    <source>
        <dbReference type="Proteomes" id="UP000245946"/>
    </source>
</evidence>
<reference evidence="4 5" key="1">
    <citation type="journal article" date="2018" name="Mol. Biol. Evol.">
        <title>Broad Genomic Sampling Reveals a Smut Pathogenic Ancestry of the Fungal Clade Ustilaginomycotina.</title>
        <authorList>
            <person name="Kijpornyongpan T."/>
            <person name="Mondo S.J."/>
            <person name="Barry K."/>
            <person name="Sandor L."/>
            <person name="Lee J."/>
            <person name="Lipzen A."/>
            <person name="Pangilinan J."/>
            <person name="LaButti K."/>
            <person name="Hainaut M."/>
            <person name="Henrissat B."/>
            <person name="Grigoriev I.V."/>
            <person name="Spatafora J.W."/>
            <person name="Aime M.C."/>
        </authorList>
    </citation>
    <scope>NUCLEOTIDE SEQUENCE [LARGE SCALE GENOMIC DNA]</scope>
    <source>
        <strain evidence="4 5">MCA 4186</strain>
    </source>
</reference>
<dbReference type="GO" id="GO:1990113">
    <property type="term" value="P:RNA polymerase I assembly"/>
    <property type="evidence" value="ECO:0007669"/>
    <property type="project" value="TreeGrafter"/>
</dbReference>
<feature type="coiled-coil region" evidence="3">
    <location>
        <begin position="108"/>
        <end position="142"/>
    </location>
</feature>
<dbReference type="GeneID" id="37268073"/>
<dbReference type="GO" id="GO:1990114">
    <property type="term" value="P:RNA polymerase II core complex assembly"/>
    <property type="evidence" value="ECO:0007669"/>
    <property type="project" value="TreeGrafter"/>
</dbReference>
<organism evidence="4 5">
    <name type="scientific">Tilletiopsis washingtonensis</name>
    <dbReference type="NCBI Taxonomy" id="58919"/>
    <lineage>
        <taxon>Eukaryota</taxon>
        <taxon>Fungi</taxon>
        <taxon>Dikarya</taxon>
        <taxon>Basidiomycota</taxon>
        <taxon>Ustilaginomycotina</taxon>
        <taxon>Exobasidiomycetes</taxon>
        <taxon>Entylomatales</taxon>
        <taxon>Entylomatales incertae sedis</taxon>
        <taxon>Tilletiopsis</taxon>
    </lineage>
</organism>
<dbReference type="PANTHER" id="PTHR12674:SF2">
    <property type="entry name" value="PREFOLDIN SUBUNIT 5"/>
    <property type="match status" value="1"/>
</dbReference>
<dbReference type="RefSeq" id="XP_025599724.1">
    <property type="nucleotide sequence ID" value="XM_025740527.1"/>
</dbReference>
<feature type="non-terminal residue" evidence="4">
    <location>
        <position position="165"/>
    </location>
</feature>
<comment type="similarity">
    <text evidence="1">Belongs to the prefoldin subunit alpha family.</text>
</comment>
<dbReference type="GO" id="GO:0005737">
    <property type="term" value="C:cytoplasm"/>
    <property type="evidence" value="ECO:0007669"/>
    <property type="project" value="TreeGrafter"/>
</dbReference>
<protein>
    <submittedName>
        <fullName evidence="4">Putative prefoldin subunit 5</fullName>
    </submittedName>
</protein>
<dbReference type="PANTHER" id="PTHR12674">
    <property type="entry name" value="PREFOLDIN SUBUNIT 5"/>
    <property type="match status" value="1"/>
</dbReference>
<dbReference type="GO" id="GO:0016272">
    <property type="term" value="C:prefoldin complex"/>
    <property type="evidence" value="ECO:0007669"/>
    <property type="project" value="InterPro"/>
</dbReference>
<evidence type="ECO:0000256" key="2">
    <source>
        <dbReference type="ARBA" id="ARBA00023186"/>
    </source>
</evidence>
<dbReference type="GO" id="GO:1990115">
    <property type="term" value="P:RNA polymerase III assembly"/>
    <property type="evidence" value="ECO:0007669"/>
    <property type="project" value="TreeGrafter"/>
</dbReference>
<dbReference type="FunFam" id="1.10.287.370:FF:000004">
    <property type="entry name" value="Probable prefoldin subunit 5"/>
    <property type="match status" value="1"/>
</dbReference>
<accession>A0A316ZGK3</accession>
<evidence type="ECO:0000313" key="4">
    <source>
        <dbReference type="EMBL" id="PWN99445.1"/>
    </source>
</evidence>
<dbReference type="STRING" id="58919.A0A316ZGK3"/>
<proteinExistence type="inferred from homology"/>
<evidence type="ECO:0000256" key="1">
    <source>
        <dbReference type="ARBA" id="ARBA00010048"/>
    </source>
</evidence>
<dbReference type="InterPro" id="IPR004127">
    <property type="entry name" value="Prefoldin_subunit_alpha"/>
</dbReference>